<dbReference type="InterPro" id="IPR027417">
    <property type="entry name" value="P-loop_NTPase"/>
</dbReference>
<dbReference type="InterPro" id="IPR050678">
    <property type="entry name" value="DNA_Partitioning_ATPase"/>
</dbReference>
<dbReference type="STRING" id="406100.SAMN04488052_101691"/>
<dbReference type="PANTHER" id="PTHR13696:SF96">
    <property type="entry name" value="COBQ_COBB_MIND_PARA NUCLEOTIDE BINDING DOMAIN-CONTAINING PROTEIN"/>
    <property type="match status" value="1"/>
</dbReference>
<sequence length="252" mass="27809">MYNRDTSGHGPESNLTVDTPSPPRLAPVDESVTRRIVVINGKGGCGKTTVATNLAVWYAHQGLYPALFDHDPQTSSSRWLASRPGTAPPIHGVSVQERQSLGITRSWQLRVPLETRRVINDTPAGVSGLEMVDHVQGADVILIPVLPSSIDIGAGADFIRDLLLKAKIRRDSKSVRIGIIANRTKEHTVALQSLERFLQSLNIPVVARLRDTQNYLHAAEQGQGIAELRQPSRSLERELKEWQTLLNWVEQG</sequence>
<proteinExistence type="predicted"/>
<dbReference type="PANTHER" id="PTHR13696">
    <property type="entry name" value="P-LOOP CONTAINING NUCLEOSIDE TRIPHOSPHATE HYDROLASE"/>
    <property type="match status" value="1"/>
</dbReference>
<dbReference type="Gene3D" id="3.40.50.300">
    <property type="entry name" value="P-loop containing nucleotide triphosphate hydrolases"/>
    <property type="match status" value="1"/>
</dbReference>
<dbReference type="Proteomes" id="UP000199657">
    <property type="component" value="Unassembled WGS sequence"/>
</dbReference>
<feature type="region of interest" description="Disordered" evidence="1">
    <location>
        <begin position="1"/>
        <end position="27"/>
    </location>
</feature>
<accession>A0A1H8QQ11</accession>
<dbReference type="InterPro" id="IPR002586">
    <property type="entry name" value="CobQ/CobB/MinD/ParA_Nub-bd_dom"/>
</dbReference>
<dbReference type="EMBL" id="FOEG01000001">
    <property type="protein sequence ID" value="SEO55913.1"/>
    <property type="molecule type" value="Genomic_DNA"/>
</dbReference>
<evidence type="ECO:0000313" key="3">
    <source>
        <dbReference type="EMBL" id="SEO55913.1"/>
    </source>
</evidence>
<dbReference type="RefSeq" id="WP_245753918.1">
    <property type="nucleotide sequence ID" value="NZ_FOEG01000001.1"/>
</dbReference>
<dbReference type="AlphaFoldDB" id="A0A1H8QQ11"/>
<keyword evidence="4" id="KW-1185">Reference proteome</keyword>
<evidence type="ECO:0000256" key="1">
    <source>
        <dbReference type="SAM" id="MobiDB-lite"/>
    </source>
</evidence>
<gene>
    <name evidence="3" type="ORF">SAMN04488052_101691</name>
</gene>
<dbReference type="Pfam" id="PF01656">
    <property type="entry name" value="CbiA"/>
    <property type="match status" value="1"/>
</dbReference>
<evidence type="ECO:0000259" key="2">
    <source>
        <dbReference type="Pfam" id="PF01656"/>
    </source>
</evidence>
<name>A0A1H8QQ11_9GAMM</name>
<dbReference type="SUPFAM" id="SSF52540">
    <property type="entry name" value="P-loop containing nucleoside triphosphate hydrolases"/>
    <property type="match status" value="1"/>
</dbReference>
<organism evidence="3 4">
    <name type="scientific">Aquisalimonas asiatica</name>
    <dbReference type="NCBI Taxonomy" id="406100"/>
    <lineage>
        <taxon>Bacteria</taxon>
        <taxon>Pseudomonadati</taxon>
        <taxon>Pseudomonadota</taxon>
        <taxon>Gammaproteobacteria</taxon>
        <taxon>Chromatiales</taxon>
        <taxon>Ectothiorhodospiraceae</taxon>
        <taxon>Aquisalimonas</taxon>
    </lineage>
</organism>
<evidence type="ECO:0000313" key="4">
    <source>
        <dbReference type="Proteomes" id="UP000199657"/>
    </source>
</evidence>
<dbReference type="CDD" id="cd02042">
    <property type="entry name" value="ParAB_family"/>
    <property type="match status" value="1"/>
</dbReference>
<protein>
    <submittedName>
        <fullName evidence="3">Chromosome partitioning protein</fullName>
    </submittedName>
</protein>
<feature type="domain" description="CobQ/CobB/MinD/ParA nucleotide binding" evidence="2">
    <location>
        <begin position="36"/>
        <end position="223"/>
    </location>
</feature>
<reference evidence="3 4" key="1">
    <citation type="submission" date="2016-10" db="EMBL/GenBank/DDBJ databases">
        <authorList>
            <person name="de Groot N.N."/>
        </authorList>
    </citation>
    <scope>NUCLEOTIDE SEQUENCE [LARGE SCALE GENOMIC DNA]</scope>
    <source>
        <strain evidence="3 4">CGMCC 1.6291</strain>
    </source>
</reference>